<dbReference type="InterPro" id="IPR003660">
    <property type="entry name" value="HAMP_dom"/>
</dbReference>
<feature type="domain" description="HAMP" evidence="13">
    <location>
        <begin position="195"/>
        <end position="248"/>
    </location>
</feature>
<sequence length="763" mass="84386">MILGSRQLGIRSRVLLLSLVPMLTLAGILGTYFTYSRLADNTTRLQERGHLLVDLLASAAEFGVISGNRYQLRILSQKTRQNHPEVLDVLFYDANFNLLYRSGDFTVELTPYSPAYQPQNGRWLFFSPITTSALLMEHNPELMFDVIQPDQTGWVAVVLSPEHATGTRRDMLFSSLLLIALGLLVTAVVAGRFGQRITRPIQALGQVIERLEAGQLDTRAMTTQASGELGLLARGINRMASRIQTSSREQAEQISKATRQLTTTLRHLERQNEELSLARRQADDANHAKDEFLARMSHELRTPLTSVLGFSELLQGTRLTAEQQQYCQIIDQNSTLLLTIIDDILDFSRLQSDAIELEQLPFDPRQCLLNLLEMQAPMAQQKGLTLIEELDTDLPPTVVGDPTRLTQILTNLLGNAVKFTDAGEVRLSARAVRAGRHCKLVLSVSDTGIGISAERQRYLFQAFSQADNTISRRYGGSGLGLVIAHRLTQMMGGTLTLESQPGIGTRIGLTLTLPLASPDVGTPALPLSPPEQPLPAAAGFTLSCPLKVLLAEDNDFNRLLIYKVLTQAGARVVTATTGQLALDAFARERPDMVLMDVHMPQMDGIQATRAIRRQDRRTPIIALTASVMTHEHQALLQAGANEVMLKPVKLPELFTHLDRLCQQSQQPSSIAGTAPLQAHVDPDALHQELLHQLATLAPAIRHNQLATVRSHAHQLLGLAGLYQLPELEAVVAELHQAAVAGNIPRCWRRCHQLRRLIEHHQYC</sequence>
<evidence type="ECO:0000256" key="4">
    <source>
        <dbReference type="ARBA" id="ARBA00022519"/>
    </source>
</evidence>
<evidence type="ECO:0000256" key="7">
    <source>
        <dbReference type="ARBA" id="ARBA00023012"/>
    </source>
</evidence>
<evidence type="ECO:0000256" key="1">
    <source>
        <dbReference type="ARBA" id="ARBA00000085"/>
    </source>
</evidence>
<keyword evidence="6" id="KW-0418">Kinase</keyword>
<dbReference type="EC" id="2.7.13.3" evidence="3"/>
<dbReference type="InterPro" id="IPR019247">
    <property type="entry name" value="Histidine_kinase_BarA_N"/>
</dbReference>
<dbReference type="SMART" id="SM00387">
    <property type="entry name" value="HATPase_c"/>
    <property type="match status" value="1"/>
</dbReference>
<dbReference type="Proteomes" id="UP000755551">
    <property type="component" value="Unassembled WGS sequence"/>
</dbReference>
<evidence type="ECO:0000256" key="9">
    <source>
        <dbReference type="SAM" id="Coils"/>
    </source>
</evidence>
<proteinExistence type="predicted"/>
<dbReference type="PROSITE" id="PS50885">
    <property type="entry name" value="HAMP"/>
    <property type="match status" value="1"/>
</dbReference>
<comment type="catalytic activity">
    <reaction evidence="1">
        <text>ATP + protein L-histidine = ADP + protein N-phospho-L-histidine.</text>
        <dbReference type="EC" id="2.7.13.3"/>
    </reaction>
</comment>
<keyword evidence="10" id="KW-0812">Transmembrane</keyword>
<evidence type="ECO:0000256" key="8">
    <source>
        <dbReference type="PROSITE-ProRule" id="PRU00169"/>
    </source>
</evidence>
<dbReference type="CDD" id="cd16922">
    <property type="entry name" value="HATPase_EvgS-ArcB-TorS-like"/>
    <property type="match status" value="1"/>
</dbReference>
<dbReference type="RefSeq" id="WP_217335871.1">
    <property type="nucleotide sequence ID" value="NZ_JAHQZT010000024.1"/>
</dbReference>
<keyword evidence="6" id="KW-0808">Transferase</keyword>
<keyword evidence="5 8" id="KW-0597">Phosphoprotein</keyword>
<organism evidence="14 15">
    <name type="scientific">Marinobacterium weihaiense</name>
    <dbReference type="NCBI Taxonomy" id="2851016"/>
    <lineage>
        <taxon>Bacteria</taxon>
        <taxon>Pseudomonadati</taxon>
        <taxon>Pseudomonadota</taxon>
        <taxon>Gammaproteobacteria</taxon>
        <taxon>Oceanospirillales</taxon>
        <taxon>Oceanospirillaceae</taxon>
        <taxon>Marinobacterium</taxon>
    </lineage>
</organism>
<name>A0ABS6MDV5_9GAMM</name>
<evidence type="ECO:0000259" key="13">
    <source>
        <dbReference type="PROSITE" id="PS50885"/>
    </source>
</evidence>
<evidence type="ECO:0000256" key="6">
    <source>
        <dbReference type="ARBA" id="ARBA00022777"/>
    </source>
</evidence>
<accession>A0ABS6MDV5</accession>
<gene>
    <name evidence="14" type="ORF">KTN04_14070</name>
</gene>
<dbReference type="InterPro" id="IPR001789">
    <property type="entry name" value="Sig_transdc_resp-reg_receiver"/>
</dbReference>
<evidence type="ECO:0000256" key="10">
    <source>
        <dbReference type="SAM" id="Phobius"/>
    </source>
</evidence>
<keyword evidence="15" id="KW-1185">Reference proteome</keyword>
<evidence type="ECO:0000256" key="2">
    <source>
        <dbReference type="ARBA" id="ARBA00004429"/>
    </source>
</evidence>
<feature type="domain" description="Histidine kinase" evidence="11">
    <location>
        <begin position="295"/>
        <end position="515"/>
    </location>
</feature>
<dbReference type="PROSITE" id="PS50110">
    <property type="entry name" value="RESPONSE_REGULATORY"/>
    <property type="match status" value="1"/>
</dbReference>
<dbReference type="CDD" id="cd00082">
    <property type="entry name" value="HisKA"/>
    <property type="match status" value="1"/>
</dbReference>
<dbReference type="PROSITE" id="PS50109">
    <property type="entry name" value="HIS_KIN"/>
    <property type="match status" value="1"/>
</dbReference>
<dbReference type="CDD" id="cd06225">
    <property type="entry name" value="HAMP"/>
    <property type="match status" value="1"/>
</dbReference>
<dbReference type="Pfam" id="PF09984">
    <property type="entry name" value="sCache_4"/>
    <property type="match status" value="1"/>
</dbReference>
<dbReference type="InterPro" id="IPR003661">
    <property type="entry name" value="HisK_dim/P_dom"/>
</dbReference>
<feature type="transmembrane region" description="Helical" evidence="10">
    <location>
        <begin position="12"/>
        <end position="35"/>
    </location>
</feature>
<dbReference type="Pfam" id="PF00512">
    <property type="entry name" value="HisKA"/>
    <property type="match status" value="1"/>
</dbReference>
<feature type="coiled-coil region" evidence="9">
    <location>
        <begin position="251"/>
        <end position="288"/>
    </location>
</feature>
<dbReference type="Pfam" id="PF02518">
    <property type="entry name" value="HATPase_c"/>
    <property type="match status" value="1"/>
</dbReference>
<keyword evidence="9" id="KW-0175">Coiled coil</keyword>
<evidence type="ECO:0000256" key="5">
    <source>
        <dbReference type="ARBA" id="ARBA00022553"/>
    </source>
</evidence>
<reference evidence="14 15" key="1">
    <citation type="submission" date="2021-06" db="EMBL/GenBank/DDBJ databases">
        <title>Bacterium isolated from marine sediment.</title>
        <authorList>
            <person name="Zhu K.-L."/>
            <person name="Du Z.-J."/>
            <person name="Liang Q.-Y."/>
        </authorList>
    </citation>
    <scope>NUCLEOTIDE SEQUENCE [LARGE SCALE GENOMIC DNA]</scope>
    <source>
        <strain evidence="14 15">A346</strain>
    </source>
</reference>
<dbReference type="CDD" id="cd17546">
    <property type="entry name" value="REC_hyHK_CKI1_RcsC-like"/>
    <property type="match status" value="1"/>
</dbReference>
<evidence type="ECO:0000313" key="14">
    <source>
        <dbReference type="EMBL" id="MBV0934463.1"/>
    </source>
</evidence>
<keyword evidence="10" id="KW-1133">Transmembrane helix</keyword>
<keyword evidence="7" id="KW-0902">Two-component regulatory system</keyword>
<keyword evidence="4" id="KW-1003">Cell membrane</keyword>
<evidence type="ECO:0000256" key="3">
    <source>
        <dbReference type="ARBA" id="ARBA00012438"/>
    </source>
</evidence>
<dbReference type="InterPro" id="IPR003594">
    <property type="entry name" value="HATPase_dom"/>
</dbReference>
<dbReference type="InterPro" id="IPR005467">
    <property type="entry name" value="His_kinase_dom"/>
</dbReference>
<dbReference type="Pfam" id="PF00672">
    <property type="entry name" value="HAMP"/>
    <property type="match status" value="1"/>
</dbReference>
<dbReference type="EMBL" id="JAHQZT010000024">
    <property type="protein sequence ID" value="MBV0934463.1"/>
    <property type="molecule type" value="Genomic_DNA"/>
</dbReference>
<comment type="caution">
    <text evidence="14">The sequence shown here is derived from an EMBL/GenBank/DDBJ whole genome shotgun (WGS) entry which is preliminary data.</text>
</comment>
<dbReference type="PANTHER" id="PTHR45339">
    <property type="entry name" value="HYBRID SIGNAL TRANSDUCTION HISTIDINE KINASE J"/>
    <property type="match status" value="1"/>
</dbReference>
<feature type="transmembrane region" description="Helical" evidence="10">
    <location>
        <begin position="172"/>
        <end position="193"/>
    </location>
</feature>
<keyword evidence="10" id="KW-0472">Membrane</keyword>
<dbReference type="Pfam" id="PF00072">
    <property type="entry name" value="Response_reg"/>
    <property type="match status" value="1"/>
</dbReference>
<evidence type="ECO:0000259" key="11">
    <source>
        <dbReference type="PROSITE" id="PS50109"/>
    </source>
</evidence>
<evidence type="ECO:0000259" key="12">
    <source>
        <dbReference type="PROSITE" id="PS50110"/>
    </source>
</evidence>
<keyword evidence="4" id="KW-0997">Cell inner membrane</keyword>
<dbReference type="SMART" id="SM00304">
    <property type="entry name" value="HAMP"/>
    <property type="match status" value="1"/>
</dbReference>
<feature type="transmembrane region" description="Helical" evidence="10">
    <location>
        <begin position="55"/>
        <end position="72"/>
    </location>
</feature>
<protein>
    <recommendedName>
        <fullName evidence="3">histidine kinase</fullName>
        <ecNumber evidence="3">2.7.13.3</ecNumber>
    </recommendedName>
</protein>
<feature type="modified residue" description="4-aspartylphosphate" evidence="8">
    <location>
        <position position="596"/>
    </location>
</feature>
<comment type="subcellular location">
    <subcellularLocation>
        <location evidence="2">Cell inner membrane</location>
        <topology evidence="2">Multi-pass membrane protein</topology>
    </subcellularLocation>
</comment>
<dbReference type="PANTHER" id="PTHR45339:SF1">
    <property type="entry name" value="HYBRID SIGNAL TRANSDUCTION HISTIDINE KINASE J"/>
    <property type="match status" value="1"/>
</dbReference>
<dbReference type="SMART" id="SM00388">
    <property type="entry name" value="HisKA"/>
    <property type="match status" value="1"/>
</dbReference>
<feature type="domain" description="Response regulatory" evidence="12">
    <location>
        <begin position="547"/>
        <end position="661"/>
    </location>
</feature>
<evidence type="ECO:0000313" key="15">
    <source>
        <dbReference type="Proteomes" id="UP000755551"/>
    </source>
</evidence>
<dbReference type="SMART" id="SM00448">
    <property type="entry name" value="REC"/>
    <property type="match status" value="1"/>
</dbReference>